<feature type="region of interest" description="Disordered" evidence="7">
    <location>
        <begin position="812"/>
        <end position="853"/>
    </location>
</feature>
<dbReference type="InterPro" id="IPR051089">
    <property type="entry name" value="prtT"/>
</dbReference>
<feature type="compositionally biased region" description="Low complexity" evidence="7">
    <location>
        <begin position="293"/>
        <end position="315"/>
    </location>
</feature>
<feature type="compositionally biased region" description="Low complexity" evidence="7">
    <location>
        <begin position="390"/>
        <end position="407"/>
    </location>
</feature>
<dbReference type="PROSITE" id="PS00463">
    <property type="entry name" value="ZN2_CY6_FUNGAL_1"/>
    <property type="match status" value="1"/>
</dbReference>
<comment type="caution">
    <text evidence="9">The sequence shown here is derived from an EMBL/GenBank/DDBJ whole genome shotgun (WGS) entry which is preliminary data.</text>
</comment>
<dbReference type="Pfam" id="PF04082">
    <property type="entry name" value="Fungal_trans"/>
    <property type="match status" value="1"/>
</dbReference>
<evidence type="ECO:0000256" key="1">
    <source>
        <dbReference type="ARBA" id="ARBA00004123"/>
    </source>
</evidence>
<dbReference type="Gene3D" id="4.10.240.10">
    <property type="entry name" value="Zn(2)-C6 fungal-type DNA-binding domain"/>
    <property type="match status" value="1"/>
</dbReference>
<feature type="region of interest" description="Disordered" evidence="7">
    <location>
        <begin position="114"/>
        <end position="149"/>
    </location>
</feature>
<feature type="domain" description="Zn(2)-C6 fungal-type" evidence="8">
    <location>
        <begin position="35"/>
        <end position="66"/>
    </location>
</feature>
<feature type="region of interest" description="Disordered" evidence="7">
    <location>
        <begin position="386"/>
        <end position="409"/>
    </location>
</feature>
<dbReference type="PANTHER" id="PTHR31845:SF17">
    <property type="entry name" value="ZN(II)2CYS6 TRANSCRIPTION FACTOR (EUROFUNG)"/>
    <property type="match status" value="1"/>
</dbReference>
<proteinExistence type="predicted"/>
<name>A0ABR3Z067_9PEZI</name>
<dbReference type="CDD" id="cd00067">
    <property type="entry name" value="GAL4"/>
    <property type="match status" value="1"/>
</dbReference>
<keyword evidence="4" id="KW-0238">DNA-binding</keyword>
<evidence type="ECO:0000313" key="10">
    <source>
        <dbReference type="Proteomes" id="UP001583186"/>
    </source>
</evidence>
<dbReference type="InterPro" id="IPR001138">
    <property type="entry name" value="Zn2Cys6_DnaBD"/>
</dbReference>
<dbReference type="Pfam" id="PF00172">
    <property type="entry name" value="Zn_clus"/>
    <property type="match status" value="1"/>
</dbReference>
<feature type="compositionally biased region" description="Basic and acidic residues" evidence="7">
    <location>
        <begin position="280"/>
        <end position="292"/>
    </location>
</feature>
<evidence type="ECO:0000256" key="6">
    <source>
        <dbReference type="ARBA" id="ARBA00023242"/>
    </source>
</evidence>
<gene>
    <name evidence="9" type="ORF">Sste5346_006166</name>
</gene>
<evidence type="ECO:0000313" key="9">
    <source>
        <dbReference type="EMBL" id="KAL1894024.1"/>
    </source>
</evidence>
<feature type="compositionally biased region" description="Polar residues" evidence="7">
    <location>
        <begin position="823"/>
        <end position="843"/>
    </location>
</feature>
<feature type="region of interest" description="Disordered" evidence="7">
    <location>
        <begin position="280"/>
        <end position="316"/>
    </location>
</feature>
<accession>A0ABR3Z067</accession>
<organism evidence="9 10">
    <name type="scientific">Sporothrix stenoceras</name>
    <dbReference type="NCBI Taxonomy" id="5173"/>
    <lineage>
        <taxon>Eukaryota</taxon>
        <taxon>Fungi</taxon>
        <taxon>Dikarya</taxon>
        <taxon>Ascomycota</taxon>
        <taxon>Pezizomycotina</taxon>
        <taxon>Sordariomycetes</taxon>
        <taxon>Sordariomycetidae</taxon>
        <taxon>Ophiostomatales</taxon>
        <taxon>Ophiostomataceae</taxon>
        <taxon>Sporothrix</taxon>
    </lineage>
</organism>
<evidence type="ECO:0000256" key="5">
    <source>
        <dbReference type="ARBA" id="ARBA00023163"/>
    </source>
</evidence>
<keyword evidence="2" id="KW-0479">Metal-binding</keyword>
<evidence type="ECO:0000256" key="3">
    <source>
        <dbReference type="ARBA" id="ARBA00023015"/>
    </source>
</evidence>
<feature type="region of interest" description="Disordered" evidence="7">
    <location>
        <begin position="1"/>
        <end position="26"/>
    </location>
</feature>
<dbReference type="InterPro" id="IPR036864">
    <property type="entry name" value="Zn2-C6_fun-type_DNA-bd_sf"/>
</dbReference>
<dbReference type="Proteomes" id="UP001583186">
    <property type="component" value="Unassembled WGS sequence"/>
</dbReference>
<keyword evidence="10" id="KW-1185">Reference proteome</keyword>
<dbReference type="PANTHER" id="PTHR31845">
    <property type="entry name" value="FINGER DOMAIN PROTEIN, PUTATIVE-RELATED"/>
    <property type="match status" value="1"/>
</dbReference>
<keyword evidence="3" id="KW-0805">Transcription regulation</keyword>
<keyword evidence="6" id="KW-0539">Nucleus</keyword>
<dbReference type="SUPFAM" id="SSF57701">
    <property type="entry name" value="Zn2/Cys6 DNA-binding domain"/>
    <property type="match status" value="1"/>
</dbReference>
<comment type="subcellular location">
    <subcellularLocation>
        <location evidence="1">Nucleus</location>
    </subcellularLocation>
</comment>
<reference evidence="9 10" key="1">
    <citation type="journal article" date="2024" name="IMA Fungus">
        <title>IMA Genome - F19 : A genome assembly and annotation guide to empower mycologists, including annotated draft genome sequences of Ceratocystis pirilliformis, Diaporthe australafricana, Fusarium ophioides, Paecilomyces lecythidis, and Sporothrix stenoceras.</title>
        <authorList>
            <person name="Aylward J."/>
            <person name="Wilson A.M."/>
            <person name="Visagie C.M."/>
            <person name="Spraker J."/>
            <person name="Barnes I."/>
            <person name="Buitendag C."/>
            <person name="Ceriani C."/>
            <person name="Del Mar Angel L."/>
            <person name="du Plessis D."/>
            <person name="Fuchs T."/>
            <person name="Gasser K."/>
            <person name="Kramer D."/>
            <person name="Li W."/>
            <person name="Munsamy K."/>
            <person name="Piso A."/>
            <person name="Price J.L."/>
            <person name="Sonnekus B."/>
            <person name="Thomas C."/>
            <person name="van der Nest A."/>
            <person name="van Dijk A."/>
            <person name="van Heerden A."/>
            <person name="van Vuuren N."/>
            <person name="Yilmaz N."/>
            <person name="Duong T.A."/>
            <person name="van der Merwe N.A."/>
            <person name="Wingfield M.J."/>
            <person name="Wingfield B.D."/>
        </authorList>
    </citation>
    <scope>NUCLEOTIDE SEQUENCE [LARGE SCALE GENOMIC DNA]</scope>
    <source>
        <strain evidence="9 10">CMW 5346</strain>
    </source>
</reference>
<evidence type="ECO:0000259" key="8">
    <source>
        <dbReference type="PROSITE" id="PS50048"/>
    </source>
</evidence>
<protein>
    <recommendedName>
        <fullName evidence="8">Zn(2)-C6 fungal-type domain-containing protein</fullName>
    </recommendedName>
</protein>
<evidence type="ECO:0000256" key="2">
    <source>
        <dbReference type="ARBA" id="ARBA00022723"/>
    </source>
</evidence>
<evidence type="ECO:0000256" key="7">
    <source>
        <dbReference type="SAM" id="MobiDB-lite"/>
    </source>
</evidence>
<dbReference type="SMART" id="SM00906">
    <property type="entry name" value="Fungal_trans"/>
    <property type="match status" value="1"/>
</dbReference>
<dbReference type="EMBL" id="JAWCUI010000035">
    <property type="protein sequence ID" value="KAL1894024.1"/>
    <property type="molecule type" value="Genomic_DNA"/>
</dbReference>
<dbReference type="PROSITE" id="PS50048">
    <property type="entry name" value="ZN2_CY6_FUNGAL_2"/>
    <property type="match status" value="1"/>
</dbReference>
<feature type="compositionally biased region" description="Polar residues" evidence="7">
    <location>
        <begin position="127"/>
        <end position="149"/>
    </location>
</feature>
<keyword evidence="5" id="KW-0804">Transcription</keyword>
<dbReference type="InterPro" id="IPR007219">
    <property type="entry name" value="XnlR_reg_dom"/>
</dbReference>
<sequence>MNGNKRQRTNSDAVASSDRGSERPEKAAKPLLTRACAECKRQKIRCFFAAGQSACNKCSKSGIQCVPHNFAQKYMDDDAIWKAEATETISRLTAAVNYLLEQNNMPKLATFGKGDKALSANDHPTTRENGNATSPTATGDATTAVQSVSPAMSQASSTAVAATTAASGNFISEGPSAELQEDDSDLVPLPMNNLYNLTDPSKSYLIRVDPTCVNGPDFISRGVVSLEEAQFLFSHFITHINPLLWDGILCAHTTLEAARASSSLLVATVLTVAAMHLSGERKDTANAPDTDRQNGNQNDQQRQQHQQQQQQQRQNKPTLLHATYDAFVQLMRASCLLRSQNLDDIRGLCIGAFYLTSLSWALCSRAIRVATEMNVHKSSLQFAARGVARPTSSTSSPSMPGQPSSSSYGNDQFERVQLWYVLYVCDHQFALAYGRPPSMHDDASIRNADKLLAMSESLSFPSDVPGPIPPPVSRNARGNRWLVAQVKLFRILAGAYFLYGCDPDLALSGEDYQRLQSFNLSLDQWRLEEQQQHTRGGGGGGSGPMGVLPVGLTGDWPSRGYPTDDRQAVSNKVTTLYYHLARFQLNSLSLRGISARGNDGGMGAGQFGTTVGTAAISMSWERQEAANNAIAAAASTIRLIVEDADLRSLQIGMPIFVHAMIAVCASFLLKMAVVFNADSSNNGRAALPLSALPLPRDLSRHGLNFHTKNALADVESLVRVLGAVADSTSQQHVVRQVVTGLRELLQRFRPGSEPDTFVYLRSTIQGVVHNGAQNGNSVQSGVPGGTVPANSGAFDYANNEIPRTAPPAYSMTPHGNGGLPMHPNTSHAGHQQGHDQQTMSGSDGNMGGFNVGNGANANNGVPYAALPQGQMPSDSVMQPSAALAYQDDPFNLMGDLDWRFNDAFLWGIQAEPPYA</sequence>
<evidence type="ECO:0000256" key="4">
    <source>
        <dbReference type="ARBA" id="ARBA00023125"/>
    </source>
</evidence>
<dbReference type="CDD" id="cd12148">
    <property type="entry name" value="fungal_TF_MHR"/>
    <property type="match status" value="1"/>
</dbReference>